<dbReference type="EMBL" id="BARU01009683">
    <property type="protein sequence ID" value="GAH40251.1"/>
    <property type="molecule type" value="Genomic_DNA"/>
</dbReference>
<organism evidence="2">
    <name type="scientific">marine sediment metagenome</name>
    <dbReference type="NCBI Taxonomy" id="412755"/>
    <lineage>
        <taxon>unclassified sequences</taxon>
        <taxon>metagenomes</taxon>
        <taxon>ecological metagenomes</taxon>
    </lineage>
</organism>
<evidence type="ECO:0000259" key="1">
    <source>
        <dbReference type="Pfam" id="PF13860"/>
    </source>
</evidence>
<reference evidence="2" key="1">
    <citation type="journal article" date="2014" name="Front. Microbiol.">
        <title>High frequency of phylogenetically diverse reductive dehalogenase-homologous genes in deep subseafloor sedimentary metagenomes.</title>
        <authorList>
            <person name="Kawai M."/>
            <person name="Futagami T."/>
            <person name="Toyoda A."/>
            <person name="Takaki Y."/>
            <person name="Nishi S."/>
            <person name="Hori S."/>
            <person name="Arai W."/>
            <person name="Tsubouchi T."/>
            <person name="Morono Y."/>
            <person name="Uchiyama I."/>
            <person name="Ito T."/>
            <person name="Fujiyama A."/>
            <person name="Inagaki F."/>
            <person name="Takami H."/>
        </authorList>
    </citation>
    <scope>NUCLEOTIDE SEQUENCE</scope>
    <source>
        <strain evidence="2">Expedition CK06-06</strain>
    </source>
</reference>
<name>X1F3M9_9ZZZZ</name>
<accession>X1F3M9</accession>
<dbReference type="PANTHER" id="PTHR42754">
    <property type="entry name" value="ENDOGLUCANASE"/>
    <property type="match status" value="1"/>
</dbReference>
<feature type="domain" description="FlgD/Vpr Ig-like" evidence="1">
    <location>
        <begin position="106"/>
        <end position="169"/>
    </location>
</feature>
<comment type="caution">
    <text evidence="2">The sequence shown here is derived from an EMBL/GenBank/DDBJ whole genome shotgun (WGS) entry which is preliminary data.</text>
</comment>
<proteinExistence type="predicted"/>
<dbReference type="InterPro" id="IPR025965">
    <property type="entry name" value="FlgD/Vpr_Ig-like"/>
</dbReference>
<feature type="non-terminal residue" evidence="2">
    <location>
        <position position="1"/>
    </location>
</feature>
<dbReference type="Pfam" id="PF13860">
    <property type="entry name" value="FlgD_ig"/>
    <property type="match status" value="1"/>
</dbReference>
<sequence length="184" mass="20402">GGYILVGAIESLSNGDFDIYFSRTYSNGYALWTEIYGGDEHDVGYSVKETSDGGYIIAGKTKSFGSGIYDVYLIKTEPDLGIEEQESPSKELIPFLEISPNPFRNRVNIKYCIEQSADGIELKIYDVSGRLVKGISLPTAYSLHSTVITWDGLDNRGERVSAGVYFLKIISGDVKITRKLMMIQ</sequence>
<gene>
    <name evidence="2" type="ORF">S03H2_18640</name>
</gene>
<evidence type="ECO:0000313" key="2">
    <source>
        <dbReference type="EMBL" id="GAH40251.1"/>
    </source>
</evidence>
<dbReference type="Gene3D" id="2.60.40.4070">
    <property type="match status" value="1"/>
</dbReference>
<dbReference type="NCBIfam" id="TIGR04183">
    <property type="entry name" value="Por_Secre_tail"/>
    <property type="match status" value="1"/>
</dbReference>
<protein>
    <recommendedName>
        <fullName evidence="1">FlgD/Vpr Ig-like domain-containing protein</fullName>
    </recommendedName>
</protein>
<dbReference type="InterPro" id="IPR026444">
    <property type="entry name" value="Secre_tail"/>
</dbReference>
<dbReference type="PANTHER" id="PTHR42754:SF1">
    <property type="entry name" value="LIPOPROTEIN"/>
    <property type="match status" value="1"/>
</dbReference>
<dbReference type="AlphaFoldDB" id="X1F3M9"/>